<dbReference type="PANTHER" id="PTHR30273:SF2">
    <property type="entry name" value="PROTEIN FECR"/>
    <property type="match status" value="1"/>
</dbReference>
<evidence type="ECO:0000259" key="2">
    <source>
        <dbReference type="Pfam" id="PF04773"/>
    </source>
</evidence>
<gene>
    <name evidence="4" type="ORF">SAMN05444280_108115</name>
</gene>
<dbReference type="OrthoDB" id="676789at2"/>
<protein>
    <submittedName>
        <fullName evidence="4">FecR family protein</fullName>
    </submittedName>
</protein>
<dbReference type="EMBL" id="FQZE01000008">
    <property type="protein sequence ID" value="SHI95369.1"/>
    <property type="molecule type" value="Genomic_DNA"/>
</dbReference>
<sequence length="346" mass="39456">MKNKVTSEKPDWDLIGKYLTGEATPAEKERVEKWANQSVKNREELEKARQMLENADLVYKLKQYDSAAAWQKVAAQTVPVRQMNFRKEIVTKIYRYAAVILVAILLGVGGYYIANQNPVNEIYTEILPPETLELQEHTLPDGSVVTLNSNSKISFPKRFKGNVREVTITGEVFFDVEPNPEKPFVINAGETQVKVLGTSFNVSAYPEQEKVEVIVETGKVQVTRKTNTSTKETDSLLLTPGEKGTFSEKNNKLEKNVNADRNYLAWKTHNLVFEKTPLHQVISHLKKVYRIDIQITDKELNHLVLTAEFNEKPIDFILNVIQLTFDLDLSEENGQYILSKQEIVNN</sequence>
<feature type="transmembrane region" description="Helical" evidence="1">
    <location>
        <begin position="93"/>
        <end position="114"/>
    </location>
</feature>
<dbReference type="Proteomes" id="UP000184050">
    <property type="component" value="Unassembled WGS sequence"/>
</dbReference>
<dbReference type="RefSeq" id="WP_073167841.1">
    <property type="nucleotide sequence ID" value="NZ_FQZE01000008.1"/>
</dbReference>
<dbReference type="InterPro" id="IPR032508">
    <property type="entry name" value="FecR_C"/>
</dbReference>
<feature type="domain" description="Protein FecR C-terminal" evidence="3">
    <location>
        <begin position="271"/>
        <end position="337"/>
    </location>
</feature>
<dbReference type="AlphaFoldDB" id="A0A1M6FCM8"/>
<keyword evidence="1" id="KW-0472">Membrane</keyword>
<dbReference type="PANTHER" id="PTHR30273">
    <property type="entry name" value="PERIPLASMIC SIGNAL SENSOR AND SIGMA FACTOR ACTIVATOR FECR-RELATED"/>
    <property type="match status" value="1"/>
</dbReference>
<keyword evidence="1" id="KW-0812">Transmembrane</keyword>
<dbReference type="InterPro" id="IPR012373">
    <property type="entry name" value="Ferrdict_sens_TM"/>
</dbReference>
<evidence type="ECO:0000256" key="1">
    <source>
        <dbReference type="SAM" id="Phobius"/>
    </source>
</evidence>
<dbReference type="PIRSF" id="PIRSF018266">
    <property type="entry name" value="FecR"/>
    <property type="match status" value="1"/>
</dbReference>
<feature type="domain" description="FecR protein" evidence="2">
    <location>
        <begin position="136"/>
        <end position="221"/>
    </location>
</feature>
<dbReference type="Gene3D" id="3.55.50.30">
    <property type="match status" value="1"/>
</dbReference>
<proteinExistence type="predicted"/>
<evidence type="ECO:0000259" key="3">
    <source>
        <dbReference type="Pfam" id="PF16344"/>
    </source>
</evidence>
<keyword evidence="1" id="KW-1133">Transmembrane helix</keyword>
<reference evidence="4 5" key="1">
    <citation type="submission" date="2016-11" db="EMBL/GenBank/DDBJ databases">
        <authorList>
            <person name="Jaros S."/>
            <person name="Januszkiewicz K."/>
            <person name="Wedrychowicz H."/>
        </authorList>
    </citation>
    <scope>NUCLEOTIDE SEQUENCE [LARGE SCALE GENOMIC DNA]</scope>
    <source>
        <strain evidence="4 5">DSM 27063</strain>
    </source>
</reference>
<evidence type="ECO:0000313" key="4">
    <source>
        <dbReference type="EMBL" id="SHI95369.1"/>
    </source>
</evidence>
<accession>A0A1M6FCM8</accession>
<dbReference type="STRING" id="1168035.SAMN05444280_108115"/>
<dbReference type="GO" id="GO:0016989">
    <property type="term" value="F:sigma factor antagonist activity"/>
    <property type="evidence" value="ECO:0007669"/>
    <property type="project" value="TreeGrafter"/>
</dbReference>
<keyword evidence="5" id="KW-1185">Reference proteome</keyword>
<dbReference type="InterPro" id="IPR006860">
    <property type="entry name" value="FecR"/>
</dbReference>
<organism evidence="4 5">
    <name type="scientific">Tangfeifania diversioriginum</name>
    <dbReference type="NCBI Taxonomy" id="1168035"/>
    <lineage>
        <taxon>Bacteria</taxon>
        <taxon>Pseudomonadati</taxon>
        <taxon>Bacteroidota</taxon>
        <taxon>Bacteroidia</taxon>
        <taxon>Marinilabiliales</taxon>
        <taxon>Prolixibacteraceae</taxon>
        <taxon>Tangfeifania</taxon>
    </lineage>
</organism>
<dbReference type="Gene3D" id="2.60.120.1440">
    <property type="match status" value="1"/>
</dbReference>
<dbReference type="Pfam" id="PF04773">
    <property type="entry name" value="FecR"/>
    <property type="match status" value="1"/>
</dbReference>
<name>A0A1M6FCM8_9BACT</name>
<dbReference type="Pfam" id="PF16344">
    <property type="entry name" value="FecR_C"/>
    <property type="match status" value="1"/>
</dbReference>
<evidence type="ECO:0000313" key="5">
    <source>
        <dbReference type="Proteomes" id="UP000184050"/>
    </source>
</evidence>